<feature type="compositionally biased region" description="Basic residues" evidence="1">
    <location>
        <begin position="45"/>
        <end position="55"/>
    </location>
</feature>
<dbReference type="AlphaFoldDB" id="A0A1H3XHI1"/>
<dbReference type="Proteomes" id="UP000236755">
    <property type="component" value="Unassembled WGS sequence"/>
</dbReference>
<evidence type="ECO:0000313" key="3">
    <source>
        <dbReference type="Proteomes" id="UP000236755"/>
    </source>
</evidence>
<reference evidence="2 3" key="1">
    <citation type="submission" date="2016-10" db="EMBL/GenBank/DDBJ databases">
        <authorList>
            <person name="de Groot N.N."/>
        </authorList>
    </citation>
    <scope>NUCLEOTIDE SEQUENCE [LARGE SCALE GENOMIC DNA]</scope>
    <source>
        <strain evidence="2 3">CGMCC 1.8712</strain>
    </source>
</reference>
<accession>A0A1H3XHI1</accession>
<evidence type="ECO:0000256" key="1">
    <source>
        <dbReference type="SAM" id="MobiDB-lite"/>
    </source>
</evidence>
<gene>
    <name evidence="2" type="ORF">SAMN04488065_1531</name>
</gene>
<dbReference type="EMBL" id="FNQT01000001">
    <property type="protein sequence ID" value="SDZ98018.1"/>
    <property type="molecule type" value="Genomic_DNA"/>
</dbReference>
<feature type="compositionally biased region" description="Basic and acidic residues" evidence="1">
    <location>
        <begin position="27"/>
        <end position="44"/>
    </location>
</feature>
<name>A0A1H3XHI1_9EURY</name>
<protein>
    <submittedName>
        <fullName evidence="2">Uncharacterized protein</fullName>
    </submittedName>
</protein>
<keyword evidence="3" id="KW-1185">Reference proteome</keyword>
<evidence type="ECO:0000313" key="2">
    <source>
        <dbReference type="EMBL" id="SDZ98018.1"/>
    </source>
</evidence>
<proteinExistence type="predicted"/>
<sequence>MQAGQPVDIETPVFFPNTSAPCYVPDRTGHEDYTDTHLDRLERREHHRRNAQGDE</sequence>
<feature type="region of interest" description="Disordered" evidence="1">
    <location>
        <begin position="1"/>
        <end position="55"/>
    </location>
</feature>
<organism evidence="2 3">
    <name type="scientific">Haloplanus vescus</name>
    <dbReference type="NCBI Taxonomy" id="555874"/>
    <lineage>
        <taxon>Archaea</taxon>
        <taxon>Methanobacteriati</taxon>
        <taxon>Methanobacteriota</taxon>
        <taxon>Stenosarchaea group</taxon>
        <taxon>Halobacteria</taxon>
        <taxon>Halobacteriales</taxon>
        <taxon>Haloferacaceae</taxon>
        <taxon>Haloplanus</taxon>
    </lineage>
</organism>